<dbReference type="KEGG" id="pde:Pden_2135"/>
<feature type="compositionally biased region" description="Low complexity" evidence="1">
    <location>
        <begin position="101"/>
        <end position="116"/>
    </location>
</feature>
<proteinExistence type="predicted"/>
<dbReference type="EnsemblBacteria" id="ABL70227">
    <property type="protein sequence ID" value="ABL70227"/>
    <property type="gene ID" value="Pden_2135"/>
</dbReference>
<reference evidence="3" key="1">
    <citation type="submission" date="2006-12" db="EMBL/GenBank/DDBJ databases">
        <title>Complete sequence of chromosome 1 of Paracoccus denitrificans PD1222.</title>
        <authorList>
            <person name="Copeland A."/>
            <person name="Lucas S."/>
            <person name="Lapidus A."/>
            <person name="Barry K."/>
            <person name="Detter J.C."/>
            <person name="Glavina del Rio T."/>
            <person name="Hammon N."/>
            <person name="Israni S."/>
            <person name="Dalin E."/>
            <person name="Tice H."/>
            <person name="Pitluck S."/>
            <person name="Munk A.C."/>
            <person name="Brettin T."/>
            <person name="Bruce D."/>
            <person name="Han C."/>
            <person name="Tapia R."/>
            <person name="Gilna P."/>
            <person name="Schmutz J."/>
            <person name="Larimer F."/>
            <person name="Land M."/>
            <person name="Hauser L."/>
            <person name="Kyrpides N."/>
            <person name="Lykidis A."/>
            <person name="Spiro S."/>
            <person name="Richardson D.J."/>
            <person name="Moir J.W.B."/>
            <person name="Ferguson S.J."/>
            <person name="van Spanning R.J.M."/>
            <person name="Richardson P."/>
        </authorList>
    </citation>
    <scope>NUCLEOTIDE SEQUENCE [LARGE SCALE GENOMIC DNA]</scope>
    <source>
        <strain evidence="3">Pd 1222</strain>
    </source>
</reference>
<feature type="compositionally biased region" description="Pro residues" evidence="1">
    <location>
        <begin position="150"/>
        <end position="162"/>
    </location>
</feature>
<dbReference type="EMBL" id="CP000489">
    <property type="protein sequence ID" value="ABL70227.1"/>
    <property type="molecule type" value="Genomic_DNA"/>
</dbReference>
<evidence type="ECO:0000313" key="2">
    <source>
        <dbReference type="EMBL" id="ABL70227.1"/>
    </source>
</evidence>
<dbReference type="Proteomes" id="UP000000361">
    <property type="component" value="Chromosome 1"/>
</dbReference>
<dbReference type="GeneID" id="93450532"/>
<keyword evidence="3" id="KW-1185">Reference proteome</keyword>
<protein>
    <submittedName>
        <fullName evidence="2">Uncharacterized protein</fullName>
    </submittedName>
</protein>
<gene>
    <name evidence="2" type="ordered locus">Pden_2135</name>
</gene>
<feature type="region of interest" description="Disordered" evidence="1">
    <location>
        <begin position="30"/>
        <end position="237"/>
    </location>
</feature>
<dbReference type="HOGENOM" id="CLU_1169776_0_0_5"/>
<sequence length="237" mass="23661">MARGFATGLVHGALVCGAALVGLSLALPQPPRSQAPSAEEGPAAETLSIPAGSEFDRASDMQPQAPALLSADDRRPAETPMVQRPADESAPVQADPVGLRPEAPADGPAAPEIALPEPDPVDLPDPATEAPIPVPPPGKVVVPALDRAPEPAPSAPDLPPQPAVAMPETGAATEETASPAVTSEPAPQAEALPETAVPAEAPAIGSGQGRDATPQPAADSAPDLSMPPDFGALRLND</sequence>
<accession>A1B3Y3</accession>
<dbReference type="AlphaFoldDB" id="A1B3Y3"/>
<dbReference type="eggNOG" id="ENOG50301AH">
    <property type="taxonomic scope" value="Bacteria"/>
</dbReference>
<evidence type="ECO:0000313" key="3">
    <source>
        <dbReference type="Proteomes" id="UP000000361"/>
    </source>
</evidence>
<dbReference type="STRING" id="318586.Pden_2135"/>
<dbReference type="RefSeq" id="WP_011748422.1">
    <property type="nucleotide sequence ID" value="NC_008686.1"/>
</dbReference>
<evidence type="ECO:0000256" key="1">
    <source>
        <dbReference type="SAM" id="MobiDB-lite"/>
    </source>
</evidence>
<name>A1B3Y3_PARDP</name>
<dbReference type="OrthoDB" id="7778961at2"/>
<organism evidence="2 3">
    <name type="scientific">Paracoccus denitrificans (strain Pd 1222)</name>
    <dbReference type="NCBI Taxonomy" id="318586"/>
    <lineage>
        <taxon>Bacteria</taxon>
        <taxon>Pseudomonadati</taxon>
        <taxon>Pseudomonadota</taxon>
        <taxon>Alphaproteobacteria</taxon>
        <taxon>Rhodobacterales</taxon>
        <taxon>Paracoccaceae</taxon>
        <taxon>Paracoccus</taxon>
    </lineage>
</organism>